<proteinExistence type="predicted"/>
<organism evidence="1 2">
    <name type="scientific">Nesidiocoris tenuis</name>
    <dbReference type="NCBI Taxonomy" id="355587"/>
    <lineage>
        <taxon>Eukaryota</taxon>
        <taxon>Metazoa</taxon>
        <taxon>Ecdysozoa</taxon>
        <taxon>Arthropoda</taxon>
        <taxon>Hexapoda</taxon>
        <taxon>Insecta</taxon>
        <taxon>Pterygota</taxon>
        <taxon>Neoptera</taxon>
        <taxon>Paraneoptera</taxon>
        <taxon>Hemiptera</taxon>
        <taxon>Heteroptera</taxon>
        <taxon>Panheteroptera</taxon>
        <taxon>Cimicomorpha</taxon>
        <taxon>Miridae</taxon>
        <taxon>Dicyphina</taxon>
        <taxon>Nesidiocoris</taxon>
    </lineage>
</organism>
<reference evidence="1 2" key="1">
    <citation type="submission" date="2020-02" db="EMBL/GenBank/DDBJ databases">
        <authorList>
            <person name="Ferguson B K."/>
        </authorList>
    </citation>
    <scope>NUCLEOTIDE SEQUENCE [LARGE SCALE GENOMIC DNA]</scope>
</reference>
<dbReference type="AlphaFoldDB" id="A0A6H5FV38"/>
<gene>
    <name evidence="1" type="ORF">NTEN_LOCUS164</name>
</gene>
<sequence length="202" mass="23214">MRLPPDMTQLQSRKGNLWENSYAIQEVGDTESRRTRITPMVQSPKKGWPSFWCRLAAADFQDAVMLVPTIGDSGETGVPRTTNWQVIPNFEPIMVFDCRIAQGVQKIQRHPDVVKSKDQWCNRLAIKTKIVNRSAISMMRSPKNRRRRLRSVGLPIFRAAPVVGISFDRRLKNKKKKTVPMIHCQGRAQLLTLYHPVLDPRI</sequence>
<evidence type="ECO:0000313" key="1">
    <source>
        <dbReference type="EMBL" id="CAA9993177.1"/>
    </source>
</evidence>
<name>A0A6H5FV38_9HEMI</name>
<accession>A0A6H5FV38</accession>
<evidence type="ECO:0000313" key="2">
    <source>
        <dbReference type="Proteomes" id="UP000479000"/>
    </source>
</evidence>
<keyword evidence="2" id="KW-1185">Reference proteome</keyword>
<dbReference type="Proteomes" id="UP000479000">
    <property type="component" value="Unassembled WGS sequence"/>
</dbReference>
<dbReference type="EMBL" id="CADCXU010000227">
    <property type="protein sequence ID" value="CAA9993177.1"/>
    <property type="molecule type" value="Genomic_DNA"/>
</dbReference>
<protein>
    <submittedName>
        <fullName evidence="1">Uncharacterized protein</fullName>
    </submittedName>
</protein>